<dbReference type="PROSITE" id="PS50297">
    <property type="entry name" value="ANK_REP_REGION"/>
    <property type="match status" value="4"/>
</dbReference>
<dbReference type="PANTHER" id="PTHR24198:SF165">
    <property type="entry name" value="ANKYRIN REPEAT-CONTAINING PROTEIN-RELATED"/>
    <property type="match status" value="1"/>
</dbReference>
<feature type="repeat" description="ANK" evidence="3">
    <location>
        <begin position="332"/>
        <end position="364"/>
    </location>
</feature>
<feature type="region of interest" description="Disordered" evidence="4">
    <location>
        <begin position="831"/>
        <end position="892"/>
    </location>
</feature>
<organism evidence="5 6">
    <name type="scientific">Priapulus caudatus</name>
    <name type="common">Priapulid worm</name>
    <dbReference type="NCBI Taxonomy" id="37621"/>
    <lineage>
        <taxon>Eukaryota</taxon>
        <taxon>Metazoa</taxon>
        <taxon>Ecdysozoa</taxon>
        <taxon>Scalidophora</taxon>
        <taxon>Priapulida</taxon>
        <taxon>Priapulimorpha</taxon>
        <taxon>Priapulimorphida</taxon>
        <taxon>Priapulidae</taxon>
        <taxon>Priapulus</taxon>
    </lineage>
</organism>
<feature type="repeat" description="ANK" evidence="3">
    <location>
        <begin position="456"/>
        <end position="488"/>
    </location>
</feature>
<feature type="region of interest" description="Disordered" evidence="4">
    <location>
        <begin position="929"/>
        <end position="976"/>
    </location>
</feature>
<dbReference type="Pfam" id="PF12796">
    <property type="entry name" value="Ank_2"/>
    <property type="match status" value="3"/>
</dbReference>
<feature type="repeat" description="ANK" evidence="3">
    <location>
        <begin position="578"/>
        <end position="610"/>
    </location>
</feature>
<reference evidence="6" key="1">
    <citation type="submission" date="2025-08" db="UniProtKB">
        <authorList>
            <consortium name="RefSeq"/>
        </authorList>
    </citation>
    <scope>IDENTIFICATION</scope>
</reference>
<dbReference type="SUPFAM" id="SSF48403">
    <property type="entry name" value="Ankyrin repeat"/>
    <property type="match status" value="3"/>
</dbReference>
<feature type="compositionally biased region" description="Basic and acidic residues" evidence="4">
    <location>
        <begin position="932"/>
        <end position="945"/>
    </location>
</feature>
<evidence type="ECO:0000313" key="5">
    <source>
        <dbReference type="Proteomes" id="UP000695022"/>
    </source>
</evidence>
<dbReference type="Proteomes" id="UP000695022">
    <property type="component" value="Unplaced"/>
</dbReference>
<feature type="compositionally biased region" description="Low complexity" evidence="4">
    <location>
        <begin position="832"/>
        <end position="842"/>
    </location>
</feature>
<dbReference type="RefSeq" id="XP_014664203.1">
    <property type="nucleotide sequence ID" value="XM_014808717.1"/>
</dbReference>
<name>A0ABM1DW82_PRICU</name>
<dbReference type="SMART" id="SM00248">
    <property type="entry name" value="ANK"/>
    <property type="match status" value="13"/>
</dbReference>
<dbReference type="InterPro" id="IPR002110">
    <property type="entry name" value="Ankyrin_rpt"/>
</dbReference>
<dbReference type="GeneID" id="106806702"/>
<dbReference type="Pfam" id="PF00023">
    <property type="entry name" value="Ank"/>
    <property type="match status" value="1"/>
</dbReference>
<keyword evidence="1" id="KW-0677">Repeat</keyword>
<proteinExistence type="predicted"/>
<keyword evidence="5" id="KW-1185">Reference proteome</keyword>
<dbReference type="PANTHER" id="PTHR24198">
    <property type="entry name" value="ANKYRIN REPEAT AND PROTEIN KINASE DOMAIN-CONTAINING PROTEIN"/>
    <property type="match status" value="1"/>
</dbReference>
<keyword evidence="2 3" id="KW-0040">ANK repeat</keyword>
<evidence type="ECO:0000256" key="2">
    <source>
        <dbReference type="ARBA" id="ARBA00023043"/>
    </source>
</evidence>
<evidence type="ECO:0000313" key="6">
    <source>
        <dbReference type="RefSeq" id="XP_014664203.1"/>
    </source>
</evidence>
<dbReference type="InterPro" id="IPR036770">
    <property type="entry name" value="Ankyrin_rpt-contain_sf"/>
</dbReference>
<accession>A0ABM1DW82</accession>
<dbReference type="Gene3D" id="1.25.40.20">
    <property type="entry name" value="Ankyrin repeat-containing domain"/>
    <property type="match status" value="5"/>
</dbReference>
<sequence>MLNMGTRAWSVASLVYNFGEQAELDYREHSPIVSKKRSNLRVNSQCSTPRSELMEEPPPMAAVPVHETIANIFWRSSLSFHAYMHGDPRVCFQDLWPKGNKLTPLLLESVFSTDLRQSVLDLCLLVLRCGPVDVLKILIDGKILDINQRFYNAVSMLHVACISRNLDAVVFLMQRKISTKLNDRLGRKAEDVCFCPRVRRALLYKYVLKTPPKDKIQQKSIPSLQERDSLFSMAAKPECCDELLYRLQMYEFNINSEKDGVGDCMIHTITRQGLAQLALLLNLVEMFDVNVDICNSDGLTPVAIAACSGDSILVDLLLCVFGVDPNRFNPHNNWTALHYAASMNHVDVTSVLLTRGADANIEDENGAMAEDVAAKSRASDSRELIESHRLHRVQSLMRLVTQEDLKPGIVKTTDLFSVDQHGRTLIMVAVIFNRCANLRILLEMDNCPINAQHPKTGRTALVIAANEGHVEPVKILLRYGADASIGDVGGYIALWHAVENMHLEVVETMLQFSKCLTGFAPTGPSSWSAQHPTRLYRPQSRQLEIVTPKLFRCSMVGDAESLYCLLEDGDNVNPRSGVGDWPMYLAAENGHIEVMKLLYERGGDVASAHASTRCTPLHVACARGHLEVVRYMLQLYGDSRRGSQVTHHQGHARELNINARNSQGFTAMQLAAEKGYSKIVKPLLVAGTTTALLDRSGNLYACNEYQGVQVLIETFRKRHSDEVMSCIRDRQALRQLSRIWQTRFDHNLRDRKGDTPLMVACAMSSLEIIKFLLGNAVYDVRDEDGSDFSSRTLWEDEDEALCSDSGMVVDGGHTLTSHSPHWLHARRSAIVDDGSSSDSGPDATSKPVKSSFHESLIYRPETRGRPDPAAATDMPARFSQSTRGSRCGYRPTAIPANVRKDFMTSTPEYSGPAPSRLQVLTQGLRNVSFRSSDTDEGPRDHRDHCSTGGGGAGDADPPRRALAAETAGPASKNKRQEFMLSLPVSVGSNARGRRVVCRDYVPERDRRPARQPAARGAAVEASWMWNPKQYQPRFFVDDSFSDRDAAENVVCRSQSTVARSAMYNLSGYFPNISHLNSSIFCRGDRISHVCGANPRDGCTPLQRMLEYRDSVQILNALLQADPSCVNIQNKEGLTALHMACRLDRKRVTEKLTSLPYIDLNLRTLDGKLPEEMTNNKGMIRLVRKAREMDSDLMSSLPSPSPSVSASTVGGSSIDFEKLNNRFVALKKSLQKK</sequence>
<evidence type="ECO:0000256" key="1">
    <source>
        <dbReference type="ARBA" id="ARBA00022737"/>
    </source>
</evidence>
<protein>
    <submittedName>
        <fullName evidence="6">Uncharacterized protein LOC106806702</fullName>
    </submittedName>
</protein>
<feature type="repeat" description="ANK" evidence="3">
    <location>
        <begin position="663"/>
        <end position="695"/>
    </location>
</feature>
<gene>
    <name evidence="6" type="primary">LOC106806702</name>
</gene>
<feature type="repeat" description="ANK" evidence="3">
    <location>
        <begin position="612"/>
        <end position="634"/>
    </location>
</feature>
<evidence type="ECO:0000256" key="3">
    <source>
        <dbReference type="PROSITE-ProRule" id="PRU00023"/>
    </source>
</evidence>
<evidence type="ECO:0000256" key="4">
    <source>
        <dbReference type="SAM" id="MobiDB-lite"/>
    </source>
</evidence>
<dbReference type="PROSITE" id="PS50088">
    <property type="entry name" value="ANK_REPEAT"/>
    <property type="match status" value="5"/>
</dbReference>